<keyword evidence="5" id="KW-0460">Magnesium</keyword>
<evidence type="ECO:0000256" key="5">
    <source>
        <dbReference type="ARBA" id="ARBA00022842"/>
    </source>
</evidence>
<dbReference type="Proteomes" id="UP000253034">
    <property type="component" value="Unassembled WGS sequence"/>
</dbReference>
<comment type="cofactor">
    <cofactor evidence="1">
        <name>Mg(2+)</name>
        <dbReference type="ChEBI" id="CHEBI:18420"/>
    </cofactor>
</comment>
<proteinExistence type="predicted"/>
<dbReference type="SUPFAM" id="SSF56322">
    <property type="entry name" value="ADC synthase"/>
    <property type="match status" value="1"/>
</dbReference>
<evidence type="ECO:0000259" key="10">
    <source>
        <dbReference type="Pfam" id="PF04715"/>
    </source>
</evidence>
<dbReference type="AlphaFoldDB" id="A0A369AUF1"/>
<dbReference type="GO" id="GO:0000162">
    <property type="term" value="P:L-tryptophan biosynthetic process"/>
    <property type="evidence" value="ECO:0007669"/>
    <property type="project" value="TreeGrafter"/>
</dbReference>
<dbReference type="OrthoDB" id="9803598at2"/>
<name>A0A369AUF1_9FIRM</name>
<dbReference type="PANTHER" id="PTHR11236">
    <property type="entry name" value="AMINOBENZOATE/ANTHRANILATE SYNTHASE"/>
    <property type="match status" value="1"/>
</dbReference>
<evidence type="ECO:0000256" key="3">
    <source>
        <dbReference type="ARBA" id="ARBA00020653"/>
    </source>
</evidence>
<evidence type="ECO:0000256" key="2">
    <source>
        <dbReference type="ARBA" id="ARBA00011575"/>
    </source>
</evidence>
<feature type="domain" description="Chorismate-utilising enzyme C-terminal" evidence="9">
    <location>
        <begin position="209"/>
        <end position="288"/>
    </location>
</feature>
<keyword evidence="12" id="KW-1185">Reference proteome</keyword>
<dbReference type="Pfam" id="PF00425">
    <property type="entry name" value="Chorismate_bind"/>
    <property type="match status" value="2"/>
</dbReference>
<dbReference type="Gene3D" id="3.60.120.10">
    <property type="entry name" value="Anthranilate synthase"/>
    <property type="match status" value="2"/>
</dbReference>
<sequence>MFYPDLENVKILAEKYNVIPVAMEVYADMETPISLFKRFEDSSFCFLLESVEGGEKWARYSFIGRTPFLIVKGSQGATVIEDGQGNITPKSANAMKIIKELMSCYKGADIPGLPRFNGGAVGFLGNDPEFAETHFMFTDEVLVFDHLKQKIHIIVNLHVNGNVERGYNSSIDRIKAIYKEILTTRWKVTDSFTPGSVPAPFEYSSNITRESFCQNVMRARQNIINGAASSAVISQRLCAETGREPLEVYRALRSISPSPYMYYLKFKDYSLAGSSHKMLVRVENGDVEPCSAAGAGKKENLMEIIDELEEGVKTGEYRGAIGYLGFNGSLDSCADISTIVFKDKKAYVQVGAEISFDSDPAGKYEETLNSAEAMLKAL</sequence>
<dbReference type="RefSeq" id="WP_114298712.1">
    <property type="nucleotide sequence ID" value="NZ_QPJT01000019.1"/>
</dbReference>
<reference evidence="11 12" key="1">
    <citation type="submission" date="2018-07" db="EMBL/GenBank/DDBJ databases">
        <title>Genomic Encyclopedia of Type Strains, Phase IV (KMG-IV): sequencing the most valuable type-strain genomes for metagenomic binning, comparative biology and taxonomic classification.</title>
        <authorList>
            <person name="Goeker M."/>
        </authorList>
    </citation>
    <scope>NUCLEOTIDE SEQUENCE [LARGE SCALE GENOMIC DNA]</scope>
    <source>
        <strain evidence="11 12">DSM 27016</strain>
    </source>
</reference>
<protein>
    <recommendedName>
        <fullName evidence="3">Anthranilate synthase component 1</fullName>
    </recommendedName>
</protein>
<dbReference type="EMBL" id="QPJT01000019">
    <property type="protein sequence ID" value="RCX12959.1"/>
    <property type="molecule type" value="Genomic_DNA"/>
</dbReference>
<accession>A0A369AUF1</accession>
<comment type="subunit">
    <text evidence="2">Heterotetramer consisting of two non-identical subunits: a beta subunit (TrpG) and a large alpha subunit (TrpE).</text>
</comment>
<evidence type="ECO:0000259" key="9">
    <source>
        <dbReference type="Pfam" id="PF00425"/>
    </source>
</evidence>
<evidence type="ECO:0000256" key="1">
    <source>
        <dbReference type="ARBA" id="ARBA00001946"/>
    </source>
</evidence>
<dbReference type="PANTHER" id="PTHR11236:SF48">
    <property type="entry name" value="ISOCHORISMATE SYNTHASE MENF"/>
    <property type="match status" value="1"/>
</dbReference>
<evidence type="ECO:0000256" key="4">
    <source>
        <dbReference type="ARBA" id="ARBA00022723"/>
    </source>
</evidence>
<evidence type="ECO:0000256" key="8">
    <source>
        <dbReference type="ARBA" id="ARBA00047683"/>
    </source>
</evidence>
<dbReference type="InterPro" id="IPR006805">
    <property type="entry name" value="Anth_synth_I_N"/>
</dbReference>
<gene>
    <name evidence="11" type="ORF">DFR58_11916</name>
</gene>
<comment type="caution">
    <text evidence="11">The sequence shown here is derived from an EMBL/GenBank/DDBJ whole genome shotgun (WGS) entry which is preliminary data.</text>
</comment>
<keyword evidence="6" id="KW-0456">Lyase</keyword>
<evidence type="ECO:0000313" key="11">
    <source>
        <dbReference type="EMBL" id="RCX12959.1"/>
    </source>
</evidence>
<evidence type="ECO:0000256" key="6">
    <source>
        <dbReference type="ARBA" id="ARBA00023239"/>
    </source>
</evidence>
<dbReference type="InterPro" id="IPR005801">
    <property type="entry name" value="ADC_synthase"/>
</dbReference>
<organism evidence="11 12">
    <name type="scientific">Anaerobacterium chartisolvens</name>
    <dbReference type="NCBI Taxonomy" id="1297424"/>
    <lineage>
        <taxon>Bacteria</taxon>
        <taxon>Bacillati</taxon>
        <taxon>Bacillota</taxon>
        <taxon>Clostridia</taxon>
        <taxon>Eubacteriales</taxon>
        <taxon>Oscillospiraceae</taxon>
        <taxon>Anaerobacterium</taxon>
    </lineage>
</organism>
<keyword evidence="4" id="KW-0479">Metal-binding</keyword>
<feature type="domain" description="Anthranilate synthase component I N-terminal" evidence="10">
    <location>
        <begin position="28"/>
        <end position="153"/>
    </location>
</feature>
<feature type="domain" description="Chorismate-utilising enzyme C-terminal" evidence="9">
    <location>
        <begin position="289"/>
        <end position="368"/>
    </location>
</feature>
<evidence type="ECO:0000313" key="12">
    <source>
        <dbReference type="Proteomes" id="UP000253034"/>
    </source>
</evidence>
<dbReference type="InterPro" id="IPR015890">
    <property type="entry name" value="Chorismate_C"/>
</dbReference>
<comment type="catalytic activity">
    <reaction evidence="8">
        <text>chorismate + L-glutamine = anthranilate + pyruvate + L-glutamate + H(+)</text>
        <dbReference type="Rhea" id="RHEA:21732"/>
        <dbReference type="ChEBI" id="CHEBI:15361"/>
        <dbReference type="ChEBI" id="CHEBI:15378"/>
        <dbReference type="ChEBI" id="CHEBI:16567"/>
        <dbReference type="ChEBI" id="CHEBI:29748"/>
        <dbReference type="ChEBI" id="CHEBI:29985"/>
        <dbReference type="ChEBI" id="CHEBI:58359"/>
        <dbReference type="EC" id="4.1.3.27"/>
    </reaction>
</comment>
<comment type="function">
    <text evidence="7">Part of a heterotetrameric complex that catalyzes the two-step biosynthesis of anthranilate, an intermediate in the biosynthesis of L-tryptophan. In the first step, the glutamine-binding beta subunit (TrpG) of anthranilate synthase (AS) provides the glutamine amidotransferase activity which generates ammonia as a substrate that, along with chorismate, is used in the second step, catalyzed by the large alpha subunit of AS (TrpE) to produce anthranilate. In the absence of TrpG, TrpE can synthesize anthranilate directly from chorismate and high concentrations of ammonia.</text>
</comment>
<dbReference type="Pfam" id="PF04715">
    <property type="entry name" value="Anth_synt_I_N"/>
    <property type="match status" value="1"/>
</dbReference>
<evidence type="ECO:0000256" key="7">
    <source>
        <dbReference type="ARBA" id="ARBA00025634"/>
    </source>
</evidence>
<dbReference type="InterPro" id="IPR019999">
    <property type="entry name" value="Anth_synth_I-like"/>
</dbReference>